<keyword evidence="4 10" id="KW-1133">Transmembrane helix</keyword>
<evidence type="ECO:0000256" key="7">
    <source>
        <dbReference type="ARBA" id="ARBA00035120"/>
    </source>
</evidence>
<feature type="compositionally biased region" description="Low complexity" evidence="11">
    <location>
        <begin position="208"/>
        <end position="226"/>
    </location>
</feature>
<evidence type="ECO:0000256" key="10">
    <source>
        <dbReference type="HAMAP-Rule" id="MF_00454"/>
    </source>
</evidence>
<sequence length="258" mass="25526">MADSEALHKDSAAYAPADAAQPAADDHAVPAPAPAYNPLTDWGVYAAVFCGGFVGTLLRYALSVALPQNGSAGGVLYWGTFTANMLAAFVYAAVAAYLGAASWMGARRKERTNRALGMGLCGGLSTMSTFALEGFTQLRVAQDAADAASQSVGGTSIVVTTTGAGPTIPANVAFVIYVALTYVVGVLLAYAGSAVGASLGAKAAAGHSGPDSASSVADAPSEPVSAGVSMDVGNAADSDTSESPDASASSDASESEVK</sequence>
<feature type="binding site" evidence="10">
    <location>
        <position position="122"/>
    </location>
    <ligand>
        <name>Na(+)</name>
        <dbReference type="ChEBI" id="CHEBI:29101"/>
        <note>structural</note>
    </ligand>
</feature>
<comment type="subcellular location">
    <subcellularLocation>
        <location evidence="1 10">Cell membrane</location>
        <topology evidence="1 10">Multi-pass membrane protein</topology>
    </subcellularLocation>
</comment>
<comment type="caution">
    <text evidence="12">The sequence shown here is derived from an EMBL/GenBank/DDBJ whole genome shotgun (WGS) entry which is preliminary data.</text>
</comment>
<keyword evidence="6 10" id="KW-0407">Ion channel</keyword>
<gene>
    <name evidence="10" type="primary">fluC</name>
    <name evidence="10" type="synonym">crcB</name>
    <name evidence="12" type="ORF">PSSU_0893</name>
</gene>
<dbReference type="InterPro" id="IPR003691">
    <property type="entry name" value="FluC"/>
</dbReference>
<accession>A0A261EYE4</accession>
<dbReference type="Pfam" id="PF02537">
    <property type="entry name" value="CRCB"/>
    <property type="match status" value="1"/>
</dbReference>
<evidence type="ECO:0000256" key="5">
    <source>
        <dbReference type="ARBA" id="ARBA00023136"/>
    </source>
</evidence>
<evidence type="ECO:0000256" key="11">
    <source>
        <dbReference type="SAM" id="MobiDB-lite"/>
    </source>
</evidence>
<dbReference type="GO" id="GO:0062054">
    <property type="term" value="F:fluoride channel activity"/>
    <property type="evidence" value="ECO:0007669"/>
    <property type="project" value="UniProtKB-UniRule"/>
</dbReference>
<keyword evidence="10" id="KW-0406">Ion transport</keyword>
<evidence type="ECO:0000313" key="12">
    <source>
        <dbReference type="EMBL" id="OZG51686.1"/>
    </source>
</evidence>
<evidence type="ECO:0000256" key="9">
    <source>
        <dbReference type="ARBA" id="ARBA00049940"/>
    </source>
</evidence>
<evidence type="ECO:0000256" key="3">
    <source>
        <dbReference type="ARBA" id="ARBA00022692"/>
    </source>
</evidence>
<comment type="function">
    <text evidence="9 10">Fluoride-specific ion channel. Important for reducing fluoride concentration in the cell, thus reducing its toxicity.</text>
</comment>
<feature type="transmembrane region" description="Helical" evidence="10">
    <location>
        <begin position="172"/>
        <end position="192"/>
    </location>
</feature>
<dbReference type="GO" id="GO:0046872">
    <property type="term" value="F:metal ion binding"/>
    <property type="evidence" value="ECO:0007669"/>
    <property type="project" value="UniProtKB-KW"/>
</dbReference>
<evidence type="ECO:0000313" key="13">
    <source>
        <dbReference type="Proteomes" id="UP000216454"/>
    </source>
</evidence>
<evidence type="ECO:0000256" key="6">
    <source>
        <dbReference type="ARBA" id="ARBA00023303"/>
    </source>
</evidence>
<keyword evidence="10" id="KW-0915">Sodium</keyword>
<dbReference type="OrthoDB" id="3240363at2"/>
<keyword evidence="5 10" id="KW-0472">Membrane</keyword>
<comment type="activity regulation">
    <text evidence="10">Na(+) is not transported, but it plays an essential structural role and its presence is essential for fluoride channel function.</text>
</comment>
<comment type="catalytic activity">
    <reaction evidence="8">
        <text>fluoride(in) = fluoride(out)</text>
        <dbReference type="Rhea" id="RHEA:76159"/>
        <dbReference type="ChEBI" id="CHEBI:17051"/>
    </reaction>
    <physiologicalReaction direction="left-to-right" evidence="8">
        <dbReference type="Rhea" id="RHEA:76160"/>
    </physiologicalReaction>
</comment>
<protein>
    <recommendedName>
        <fullName evidence="10">Fluoride-specific ion channel FluC</fullName>
    </recommendedName>
</protein>
<feature type="binding site" evidence="10">
    <location>
        <position position="125"/>
    </location>
    <ligand>
        <name>Na(+)</name>
        <dbReference type="ChEBI" id="CHEBI:29101"/>
        <note>structural</note>
    </ligand>
</feature>
<evidence type="ECO:0000256" key="4">
    <source>
        <dbReference type="ARBA" id="ARBA00022989"/>
    </source>
</evidence>
<feature type="region of interest" description="Disordered" evidence="11">
    <location>
        <begin position="208"/>
        <end position="258"/>
    </location>
</feature>
<keyword evidence="10" id="KW-0813">Transport</keyword>
<dbReference type="GO" id="GO:0140114">
    <property type="term" value="P:cellular detoxification of fluoride"/>
    <property type="evidence" value="ECO:0007669"/>
    <property type="project" value="UniProtKB-UniRule"/>
</dbReference>
<keyword evidence="2 10" id="KW-1003">Cell membrane</keyword>
<feature type="compositionally biased region" description="Low complexity" evidence="11">
    <location>
        <begin position="235"/>
        <end position="252"/>
    </location>
</feature>
<dbReference type="EMBL" id="MWWQ01000007">
    <property type="protein sequence ID" value="OZG51686.1"/>
    <property type="molecule type" value="Genomic_DNA"/>
</dbReference>
<evidence type="ECO:0000256" key="1">
    <source>
        <dbReference type="ARBA" id="ARBA00004651"/>
    </source>
</evidence>
<reference evidence="12 13" key="1">
    <citation type="journal article" date="2017" name="BMC Genomics">
        <title>Comparative genomic and phylogenomic analyses of the Bifidobacteriaceae family.</title>
        <authorList>
            <person name="Lugli G.A."/>
            <person name="Milani C."/>
            <person name="Turroni F."/>
            <person name="Duranti S."/>
            <person name="Mancabelli L."/>
            <person name="Mangifesta M."/>
            <person name="Ferrario C."/>
            <person name="Modesto M."/>
            <person name="Mattarelli P."/>
            <person name="Jiri K."/>
            <person name="van Sinderen D."/>
            <person name="Ventura M."/>
        </authorList>
    </citation>
    <scope>NUCLEOTIDE SEQUENCE [LARGE SCALE GENOMIC DNA]</scope>
    <source>
        <strain evidence="12 13">DSM 24744</strain>
    </source>
</reference>
<name>A0A261EYE4_9BIFI</name>
<dbReference type="AlphaFoldDB" id="A0A261EYE4"/>
<evidence type="ECO:0000256" key="2">
    <source>
        <dbReference type="ARBA" id="ARBA00022475"/>
    </source>
</evidence>
<comment type="similarity">
    <text evidence="7 10">Belongs to the fluoride channel Fluc/FEX (TC 1.A.43) family.</text>
</comment>
<keyword evidence="13" id="KW-1185">Reference proteome</keyword>
<evidence type="ECO:0000256" key="8">
    <source>
        <dbReference type="ARBA" id="ARBA00035585"/>
    </source>
</evidence>
<dbReference type="GO" id="GO:0005886">
    <property type="term" value="C:plasma membrane"/>
    <property type="evidence" value="ECO:0007669"/>
    <property type="project" value="UniProtKB-SubCell"/>
</dbReference>
<keyword evidence="10" id="KW-0479">Metal-binding</keyword>
<feature type="transmembrane region" description="Helical" evidence="10">
    <location>
        <begin position="42"/>
        <end position="62"/>
    </location>
</feature>
<feature type="transmembrane region" description="Helical" evidence="10">
    <location>
        <begin position="82"/>
        <end position="103"/>
    </location>
</feature>
<dbReference type="RefSeq" id="WP_094691257.1">
    <property type="nucleotide sequence ID" value="NZ_MWWQ01000007.1"/>
</dbReference>
<dbReference type="Proteomes" id="UP000216454">
    <property type="component" value="Unassembled WGS sequence"/>
</dbReference>
<keyword evidence="3 10" id="KW-0812">Transmembrane</keyword>
<organism evidence="12 13">
    <name type="scientific">Pseudoscardovia suis</name>
    <dbReference type="NCBI Taxonomy" id="987063"/>
    <lineage>
        <taxon>Bacteria</taxon>
        <taxon>Bacillati</taxon>
        <taxon>Actinomycetota</taxon>
        <taxon>Actinomycetes</taxon>
        <taxon>Bifidobacteriales</taxon>
        <taxon>Bifidobacteriaceae</taxon>
        <taxon>Pseudoscardovia</taxon>
    </lineage>
</organism>
<dbReference type="HAMAP" id="MF_00454">
    <property type="entry name" value="FluC"/>
    <property type="match status" value="1"/>
</dbReference>
<feature type="transmembrane region" description="Helical" evidence="10">
    <location>
        <begin position="115"/>
        <end position="132"/>
    </location>
</feature>
<proteinExistence type="inferred from homology"/>